<evidence type="ECO:0000313" key="2">
    <source>
        <dbReference type="Proteomes" id="UP000541154"/>
    </source>
</evidence>
<name>A0A8H6E595_PETAA</name>
<comment type="caution">
    <text evidence="1">The sequence shown here is derived from an EMBL/GenBank/DDBJ whole genome shotgun (WGS) entry which is preliminary data.</text>
</comment>
<proteinExistence type="predicted"/>
<accession>A0A8H6E595</accession>
<gene>
    <name evidence="1" type="ORF">ETB97_002233</name>
</gene>
<dbReference type="Proteomes" id="UP000541154">
    <property type="component" value="Unassembled WGS sequence"/>
</dbReference>
<keyword evidence="2" id="KW-1185">Reference proteome</keyword>
<evidence type="ECO:0000313" key="1">
    <source>
        <dbReference type="EMBL" id="KAF5859919.1"/>
    </source>
</evidence>
<dbReference type="EMBL" id="SPNV01000148">
    <property type="protein sequence ID" value="KAF5859919.1"/>
    <property type="molecule type" value="Genomic_DNA"/>
</dbReference>
<reference evidence="1 2" key="1">
    <citation type="submission" date="2019-04" db="EMBL/GenBank/DDBJ databases">
        <title>Aspergillus burnettii sp. nov., novel species from soil in southeast Queensland.</title>
        <authorList>
            <person name="Gilchrist C.L.M."/>
            <person name="Pitt J.I."/>
            <person name="Lange L."/>
            <person name="Lacey H.J."/>
            <person name="Vuong D."/>
            <person name="Midgley D.J."/>
            <person name="Greenfield P."/>
            <person name="Bradbury M."/>
            <person name="Lacey E."/>
            <person name="Busk P.K."/>
            <person name="Pilgaard B."/>
            <person name="Chooi Y.H."/>
            <person name="Piggott A.M."/>
        </authorList>
    </citation>
    <scope>NUCLEOTIDE SEQUENCE [LARGE SCALE GENOMIC DNA]</scope>
    <source>
        <strain evidence="1 2">FRR 5400</strain>
    </source>
</reference>
<protein>
    <submittedName>
        <fullName evidence="1">Uncharacterized protein</fullName>
    </submittedName>
</protein>
<dbReference type="AlphaFoldDB" id="A0A8H6E595"/>
<sequence>MDTTAALDELVLPPGLGHVLLVREARTRRGDDALTEGGNVAPSLALDFGSVENRQASNDDNINLDSTLVTDAEIANIGGEYLDWGISDINFVDFLNPQMDGKIRSIHFIEVTIFSASADLSNSSSTGTDPFSQYIDATNTNIYAPATHSTTEKKGWGSKDLASNHAHVEIISPNDNAPQHPSTLYSSAFNIS</sequence>
<organism evidence="1 2">
    <name type="scientific">Petromyces alliaceus</name>
    <name type="common">Aspergillus alliaceus</name>
    <dbReference type="NCBI Taxonomy" id="209559"/>
    <lineage>
        <taxon>Eukaryota</taxon>
        <taxon>Fungi</taxon>
        <taxon>Dikarya</taxon>
        <taxon>Ascomycota</taxon>
        <taxon>Pezizomycotina</taxon>
        <taxon>Eurotiomycetes</taxon>
        <taxon>Eurotiomycetidae</taxon>
        <taxon>Eurotiales</taxon>
        <taxon>Aspergillaceae</taxon>
        <taxon>Aspergillus</taxon>
        <taxon>Aspergillus subgen. Circumdati</taxon>
    </lineage>
</organism>